<dbReference type="EMBL" id="FLUB01000020">
    <property type="protein sequence ID" value="SBV68281.1"/>
    <property type="molecule type" value="Genomic_DNA"/>
</dbReference>
<gene>
    <name evidence="1" type="ORF">KL86CIT2_30010</name>
    <name evidence="2" type="ORF">KM92CIT3_80807</name>
</gene>
<evidence type="ECO:0000313" key="1">
    <source>
        <dbReference type="EMBL" id="SBV63336.1"/>
    </source>
</evidence>
<sequence>MMFVPGSNILSMAMSAINPTAGVQIKRFLGQQENDFGKTINAYSTPEALYGASVQPLSFRDIQQMGLTTGRQYITAWIQTGAHSAYRGGAADLILWDGAEWEILDHTSWLKQDGWSQPVAVRQ</sequence>
<dbReference type="RefSeq" id="WP_181635563.1">
    <property type="nucleotide sequence ID" value="NZ_LT598669.1"/>
</dbReference>
<dbReference type="EMBL" id="FLUA01000027">
    <property type="protein sequence ID" value="SBV63336.1"/>
    <property type="molecule type" value="Genomic_DNA"/>
</dbReference>
<accession>A0A212I9K1</accession>
<reference evidence="1" key="1">
    <citation type="submission" date="2016-04" db="EMBL/GenBank/DDBJ databases">
        <authorList>
            <person name="Evans L.H."/>
            <person name="Alamgir A."/>
            <person name="Owens N."/>
            <person name="Weber N.D."/>
            <person name="Virtaneva K."/>
            <person name="Barbian K."/>
            <person name="Babar A."/>
            <person name="Rosenke K."/>
        </authorList>
    </citation>
    <scope>NUCLEOTIDE SEQUENCE</scope>
    <source>
        <strain evidence="1">86-2</strain>
        <strain evidence="2">92-3</strain>
    </source>
</reference>
<proteinExistence type="predicted"/>
<organism evidence="1">
    <name type="scientific">uncultured Citrobacter sp</name>
    <dbReference type="NCBI Taxonomy" id="200446"/>
    <lineage>
        <taxon>Bacteria</taxon>
        <taxon>Pseudomonadati</taxon>
        <taxon>Pseudomonadota</taxon>
        <taxon>Gammaproteobacteria</taxon>
        <taxon>Enterobacterales</taxon>
        <taxon>Enterobacteriaceae</taxon>
        <taxon>Citrobacter</taxon>
        <taxon>environmental samples</taxon>
    </lineage>
</organism>
<name>A0A212I9K1_9ENTR</name>
<dbReference type="Pfam" id="PF22755">
    <property type="entry name" value="E217_gp28"/>
    <property type="match status" value="1"/>
</dbReference>
<evidence type="ECO:0000313" key="2">
    <source>
        <dbReference type="EMBL" id="SBV68281.1"/>
    </source>
</evidence>
<dbReference type="AlphaFoldDB" id="A0A212I9K1"/>
<protein>
    <submittedName>
        <fullName evidence="1">Uncharacterized protein</fullName>
    </submittedName>
</protein>
<dbReference type="InterPro" id="IPR054441">
    <property type="entry name" value="Gp28-like"/>
</dbReference>